<keyword evidence="5" id="KW-0653">Protein transport</keyword>
<gene>
    <name evidence="7" type="ORF">EIN_172690</name>
</gene>
<feature type="domain" description="Importin N-terminal" evidence="6">
    <location>
        <begin position="20"/>
        <end position="99"/>
    </location>
</feature>
<dbReference type="VEuPathDB" id="AmoebaDB:EIN_172690"/>
<dbReference type="InterPro" id="IPR011989">
    <property type="entry name" value="ARM-like"/>
</dbReference>
<dbReference type="SUPFAM" id="SSF48371">
    <property type="entry name" value="ARM repeat"/>
    <property type="match status" value="1"/>
</dbReference>
<organism evidence="7 8">
    <name type="scientific">Entamoeba invadens IP1</name>
    <dbReference type="NCBI Taxonomy" id="370355"/>
    <lineage>
        <taxon>Eukaryota</taxon>
        <taxon>Amoebozoa</taxon>
        <taxon>Evosea</taxon>
        <taxon>Archamoebae</taxon>
        <taxon>Mastigamoebida</taxon>
        <taxon>Entamoebidae</taxon>
        <taxon>Entamoeba</taxon>
    </lineage>
</organism>
<accession>A0A0A1TVU2</accession>
<dbReference type="InterPro" id="IPR040122">
    <property type="entry name" value="Importin_beta"/>
</dbReference>
<dbReference type="InterPro" id="IPR016024">
    <property type="entry name" value="ARM-type_fold"/>
</dbReference>
<evidence type="ECO:0000256" key="5">
    <source>
        <dbReference type="ARBA" id="ARBA00022927"/>
    </source>
</evidence>
<dbReference type="GO" id="GO:0005737">
    <property type="term" value="C:cytoplasm"/>
    <property type="evidence" value="ECO:0007669"/>
    <property type="project" value="UniProtKB-SubCell"/>
</dbReference>
<dbReference type="GO" id="GO:0031267">
    <property type="term" value="F:small GTPase binding"/>
    <property type="evidence" value="ECO:0007669"/>
    <property type="project" value="InterPro"/>
</dbReference>
<keyword evidence="2" id="KW-0813">Transport</keyword>
<dbReference type="OrthoDB" id="29046at2759"/>
<keyword evidence="4" id="KW-0677">Repeat</keyword>
<dbReference type="PROSITE" id="PS50166">
    <property type="entry name" value="IMPORTIN_B_NT"/>
    <property type="match status" value="1"/>
</dbReference>
<keyword evidence="3" id="KW-0963">Cytoplasm</keyword>
<dbReference type="Gene3D" id="1.25.10.10">
    <property type="entry name" value="Leucine-rich Repeat Variant"/>
    <property type="match status" value="1"/>
</dbReference>
<dbReference type="GO" id="GO:0006606">
    <property type="term" value="P:protein import into nucleus"/>
    <property type="evidence" value="ECO:0007669"/>
    <property type="project" value="InterPro"/>
</dbReference>
<evidence type="ECO:0000313" key="8">
    <source>
        <dbReference type="Proteomes" id="UP000014680"/>
    </source>
</evidence>
<evidence type="ECO:0000256" key="1">
    <source>
        <dbReference type="ARBA" id="ARBA00004496"/>
    </source>
</evidence>
<name>A0A0A1TVU2_ENTIV</name>
<evidence type="ECO:0000256" key="4">
    <source>
        <dbReference type="ARBA" id="ARBA00022737"/>
    </source>
</evidence>
<evidence type="ECO:0000256" key="3">
    <source>
        <dbReference type="ARBA" id="ARBA00022490"/>
    </source>
</evidence>
<evidence type="ECO:0000259" key="6">
    <source>
        <dbReference type="PROSITE" id="PS50166"/>
    </source>
</evidence>
<dbReference type="GeneID" id="14883556"/>
<reference evidence="7 8" key="1">
    <citation type="submission" date="2012-10" db="EMBL/GenBank/DDBJ databases">
        <authorList>
            <person name="Zafar N."/>
            <person name="Inman J."/>
            <person name="Hall N."/>
            <person name="Lorenzi H."/>
            <person name="Caler E."/>
        </authorList>
    </citation>
    <scope>NUCLEOTIDE SEQUENCE [LARGE SCALE GENOMIC DNA]</scope>
    <source>
        <strain evidence="7 8">IP1</strain>
    </source>
</reference>
<dbReference type="PANTHER" id="PTHR10527">
    <property type="entry name" value="IMPORTIN BETA"/>
    <property type="match status" value="1"/>
</dbReference>
<comment type="subcellular location">
    <subcellularLocation>
        <location evidence="1">Cytoplasm</location>
    </subcellularLocation>
</comment>
<sequence>MEQLVQLLTSAMNPALRAEAERCLEAAKQQNVEQFIVMLLQVLLAQNLNTDVRMMAGILFKNMFKGRGKTNEAMAQKWREIDDQTRLNTHGAIFKLLLDPNPEMQNLGANIVSNIAIIDLPLNKWPDLMTFLLSDITMAKLKAVVAILEDSSFSVISPFINAIFMASLNLVNQNLNFVPSVIKVFENLVCFKDIMKDFNYRGQIEKFLLTAVQHQNNLIKMSGFQALAVFEELNIEYVFEIQHELAIISNAILATPSNGNDDIIELQKTVMTFWQNVAVFEDTHFKTEVDTGDVTVKVFPVVQSSLIQLVGMVQSQTEEIDSNELCFLAQDALNAMVSVVGTAPLEDLSTTICGAYMNQDWRLRFQAMSVFASMLVKIDEKQSIVKEHIKHIFNLLNDPIPINRATAVYAIAKALTLYPDFFKAEAKDIANKIVSMIEDQFDVVKIAAIRFFSRLNDTETFTDHAFEEQSVKALMEMFIGGALKSNNAFLANQFLTSAANVVRGYESYYVAWNVLGLLYKNCLNTNLFKMELIGSTLVLIENCVLTCNKLFIQNKEVLNATFEIAFRSANASPEQAFMLLGSLCGLLYGEIDNYYPVLMKNVKQWLANCSNPSVFVFLMDLVDDIATNSTQYNNEDYVFIVDQIMKVVRGDEYTIAQKIELASVIGDLLRKCAAGINVYVPHILKLAFDLMSSECDETQESIKAKTDCEFAALYVLSTILQRYNTFPDLLQLDSIIYQFFVLCISSKHFGTHQRMVVFVSQVFIDFFALSTIVSSKLIKSEIMNKNIEKLVQRIDFFTPYGDDRDQFKRLKALIHSKFPEFE</sequence>
<dbReference type="InterPro" id="IPR001494">
    <property type="entry name" value="Importin-beta_N"/>
</dbReference>
<dbReference type="RefSeq" id="XP_004183970.1">
    <property type="nucleotide sequence ID" value="XM_004183922.1"/>
</dbReference>
<keyword evidence="8" id="KW-1185">Reference proteome</keyword>
<protein>
    <recommendedName>
        <fullName evidence="6">Importin N-terminal domain-containing protein</fullName>
    </recommendedName>
</protein>
<evidence type="ECO:0000313" key="7">
    <source>
        <dbReference type="EMBL" id="ELP84624.1"/>
    </source>
</evidence>
<evidence type="ECO:0000256" key="2">
    <source>
        <dbReference type="ARBA" id="ARBA00022448"/>
    </source>
</evidence>
<dbReference type="KEGG" id="eiv:EIN_172690"/>
<proteinExistence type="predicted"/>
<dbReference type="EMBL" id="KB207112">
    <property type="protein sequence ID" value="ELP84624.1"/>
    <property type="molecule type" value="Genomic_DNA"/>
</dbReference>
<dbReference type="AlphaFoldDB" id="A0A0A1TVU2"/>
<dbReference type="Pfam" id="PF03810">
    <property type="entry name" value="IBN_N"/>
    <property type="match status" value="1"/>
</dbReference>
<dbReference type="Proteomes" id="UP000014680">
    <property type="component" value="Unassembled WGS sequence"/>
</dbReference>